<evidence type="ECO:0000313" key="2">
    <source>
        <dbReference type="EMBL" id="NYD43266.1"/>
    </source>
</evidence>
<accession>A0A7Y9JCG9</accession>
<dbReference type="Pfam" id="PF18593">
    <property type="entry name" value="CdiI_2"/>
    <property type="match status" value="1"/>
</dbReference>
<gene>
    <name evidence="2" type="ORF">BJZ21_003349</name>
</gene>
<organism evidence="2 3">
    <name type="scientific">Nocardioides panaciterrulae</name>
    <dbReference type="NCBI Taxonomy" id="661492"/>
    <lineage>
        <taxon>Bacteria</taxon>
        <taxon>Bacillati</taxon>
        <taxon>Actinomycetota</taxon>
        <taxon>Actinomycetes</taxon>
        <taxon>Propionibacteriales</taxon>
        <taxon>Nocardioidaceae</taxon>
        <taxon>Nocardioides</taxon>
    </lineage>
</organism>
<proteinExistence type="predicted"/>
<feature type="domain" description="CdiI immunity protein" evidence="1">
    <location>
        <begin position="2"/>
        <end position="89"/>
    </location>
</feature>
<keyword evidence="3" id="KW-1185">Reference proteome</keyword>
<evidence type="ECO:0000313" key="3">
    <source>
        <dbReference type="Proteomes" id="UP000535511"/>
    </source>
</evidence>
<evidence type="ECO:0000259" key="1">
    <source>
        <dbReference type="Pfam" id="PF18593"/>
    </source>
</evidence>
<dbReference type="RefSeq" id="WP_179664806.1">
    <property type="nucleotide sequence ID" value="NZ_JACCBG010000001.1"/>
</dbReference>
<name>A0A7Y9JCG9_9ACTN</name>
<dbReference type="InterPro" id="IPR041129">
    <property type="entry name" value="CdiI_2"/>
</dbReference>
<dbReference type="AlphaFoldDB" id="A0A7Y9JCG9"/>
<dbReference type="Proteomes" id="UP000535511">
    <property type="component" value="Unassembled WGS sequence"/>
</dbReference>
<sequence>METPALEHLMRAYFHQDFDLLGDLWDNVDAFVAGAPQLAPLLPDEVSWVLRTHHTDAELEAFLDGLGCELSLADEEGGYRGCLLEIARRVQRDLAGRH</sequence>
<protein>
    <recommendedName>
        <fullName evidence="1">CdiI immunity protein domain-containing protein</fullName>
    </recommendedName>
</protein>
<reference evidence="2 3" key="1">
    <citation type="submission" date="2020-07" db="EMBL/GenBank/DDBJ databases">
        <title>Sequencing the genomes of 1000 actinobacteria strains.</title>
        <authorList>
            <person name="Klenk H.-P."/>
        </authorList>
    </citation>
    <scope>NUCLEOTIDE SEQUENCE [LARGE SCALE GENOMIC DNA]</scope>
    <source>
        <strain evidence="2 3">DSM 21350</strain>
    </source>
</reference>
<dbReference type="EMBL" id="JACCBG010000001">
    <property type="protein sequence ID" value="NYD43266.1"/>
    <property type="molecule type" value="Genomic_DNA"/>
</dbReference>
<comment type="caution">
    <text evidence="2">The sequence shown here is derived from an EMBL/GenBank/DDBJ whole genome shotgun (WGS) entry which is preliminary data.</text>
</comment>